<sequence>MSSYIRNVALIGGTGSLGSHILKHLLATGKHNVTVLTRTQSKATFPTNPNLKIAKVDYSSEQSIVEALRGNDFLAITLNSQAPRTLHSEIINAAKKAGVPTVLPNYFGFGIRERAGNLASCPIMGSFSKILKEVEDVEGVDYIALVCGFWYEFSLSLGEQWYGFDLKKRTVTFYDDGTRKINTSTWDQCGRAVAALLSLPLTKEGGNAAIQDYLNNGLYIASFLVSQRDMLDSLNRVLGTTDADWKISYEPVEERHRKGLEELGSGNGLGFVKAMYARGFFASGEGDYQTGHVLDNEKLGLPKEDLDEATRRAVAMSQKSFEYEV</sequence>
<evidence type="ECO:0000259" key="4">
    <source>
        <dbReference type="Pfam" id="PF13460"/>
    </source>
</evidence>
<dbReference type="OrthoDB" id="419598at2759"/>
<evidence type="ECO:0000256" key="1">
    <source>
        <dbReference type="ARBA" id="ARBA00005725"/>
    </source>
</evidence>
<accession>A0A9P4GR24</accession>
<dbReference type="PANTHER" id="PTHR47706">
    <property type="entry name" value="NMRA-LIKE FAMILY PROTEIN"/>
    <property type="match status" value="1"/>
</dbReference>
<dbReference type="RefSeq" id="XP_040792718.1">
    <property type="nucleotide sequence ID" value="XM_040929851.1"/>
</dbReference>
<feature type="domain" description="NAD(P)-binding" evidence="4">
    <location>
        <begin position="12"/>
        <end position="102"/>
    </location>
</feature>
<dbReference type="Pfam" id="PF13460">
    <property type="entry name" value="NAD_binding_10"/>
    <property type="match status" value="1"/>
</dbReference>
<evidence type="ECO:0000256" key="3">
    <source>
        <dbReference type="ARBA" id="ARBA00023002"/>
    </source>
</evidence>
<dbReference type="InterPro" id="IPR016040">
    <property type="entry name" value="NAD(P)-bd_dom"/>
</dbReference>
<dbReference type="GeneID" id="63847103"/>
<comment type="caution">
    <text evidence="5">The sequence shown here is derived from an EMBL/GenBank/DDBJ whole genome shotgun (WGS) entry which is preliminary data.</text>
</comment>
<dbReference type="GO" id="GO:0016491">
    <property type="term" value="F:oxidoreductase activity"/>
    <property type="evidence" value="ECO:0007669"/>
    <property type="project" value="UniProtKB-KW"/>
</dbReference>
<dbReference type="InterPro" id="IPR051609">
    <property type="entry name" value="NmrA/Isoflavone_reductase-like"/>
</dbReference>
<keyword evidence="2" id="KW-0521">NADP</keyword>
<evidence type="ECO:0000313" key="6">
    <source>
        <dbReference type="Proteomes" id="UP000800039"/>
    </source>
</evidence>
<dbReference type="Gene3D" id="3.40.50.720">
    <property type="entry name" value="NAD(P)-binding Rossmann-like Domain"/>
    <property type="match status" value="1"/>
</dbReference>
<gene>
    <name evidence="5" type="ORF">K460DRAFT_300916</name>
</gene>
<name>A0A9P4GR24_9PLEO</name>
<dbReference type="PANTHER" id="PTHR47706:SF7">
    <property type="entry name" value="CIPA-LIKE, PUTATIVE (AFU_ORTHOLOGUE AFUA_1G01630)-RELATED"/>
    <property type="match status" value="1"/>
</dbReference>
<dbReference type="InterPro" id="IPR036291">
    <property type="entry name" value="NAD(P)-bd_dom_sf"/>
</dbReference>
<proteinExistence type="inferred from homology"/>
<comment type="similarity">
    <text evidence="1">Belongs to the NmrA-type oxidoreductase family. Isoflavone reductase subfamily.</text>
</comment>
<keyword evidence="6" id="KW-1185">Reference proteome</keyword>
<dbReference type="Proteomes" id="UP000800039">
    <property type="component" value="Unassembled WGS sequence"/>
</dbReference>
<reference evidence="5" key="1">
    <citation type="submission" date="2020-01" db="EMBL/GenBank/DDBJ databases">
        <authorList>
            <consortium name="DOE Joint Genome Institute"/>
            <person name="Haridas S."/>
            <person name="Albert R."/>
            <person name="Binder M."/>
            <person name="Bloem J."/>
            <person name="Labutti K."/>
            <person name="Salamov A."/>
            <person name="Andreopoulos B."/>
            <person name="Baker S.E."/>
            <person name="Barry K."/>
            <person name="Bills G."/>
            <person name="Bluhm B.H."/>
            <person name="Cannon C."/>
            <person name="Castanera R."/>
            <person name="Culley D.E."/>
            <person name="Daum C."/>
            <person name="Ezra D."/>
            <person name="Gonzalez J.B."/>
            <person name="Henrissat B."/>
            <person name="Kuo A."/>
            <person name="Liang C."/>
            <person name="Lipzen A."/>
            <person name="Lutzoni F."/>
            <person name="Magnuson J."/>
            <person name="Mondo S."/>
            <person name="Nolan M."/>
            <person name="Ohm R."/>
            <person name="Pangilinan J."/>
            <person name="Park H.-J."/>
            <person name="Ramirez L."/>
            <person name="Alfaro M."/>
            <person name="Sun H."/>
            <person name="Tritt A."/>
            <person name="Yoshinaga Y."/>
            <person name="Zwiers L.-H."/>
            <person name="Turgeon B.G."/>
            <person name="Goodwin S.B."/>
            <person name="Spatafora J.W."/>
            <person name="Crous P.W."/>
            <person name="Grigoriev I.V."/>
        </authorList>
    </citation>
    <scope>NUCLEOTIDE SEQUENCE</scope>
    <source>
        <strain evidence="5">CBS 394.84</strain>
    </source>
</reference>
<organism evidence="5 6">
    <name type="scientific">Cucurbitaria berberidis CBS 394.84</name>
    <dbReference type="NCBI Taxonomy" id="1168544"/>
    <lineage>
        <taxon>Eukaryota</taxon>
        <taxon>Fungi</taxon>
        <taxon>Dikarya</taxon>
        <taxon>Ascomycota</taxon>
        <taxon>Pezizomycotina</taxon>
        <taxon>Dothideomycetes</taxon>
        <taxon>Pleosporomycetidae</taxon>
        <taxon>Pleosporales</taxon>
        <taxon>Pleosporineae</taxon>
        <taxon>Cucurbitariaceae</taxon>
        <taxon>Cucurbitaria</taxon>
    </lineage>
</organism>
<evidence type="ECO:0000256" key="2">
    <source>
        <dbReference type="ARBA" id="ARBA00022857"/>
    </source>
</evidence>
<dbReference type="AlphaFoldDB" id="A0A9P4GR24"/>
<dbReference type="EMBL" id="ML976614">
    <property type="protein sequence ID" value="KAF1850155.1"/>
    <property type="molecule type" value="Genomic_DNA"/>
</dbReference>
<evidence type="ECO:0000313" key="5">
    <source>
        <dbReference type="EMBL" id="KAF1850155.1"/>
    </source>
</evidence>
<keyword evidence="3" id="KW-0560">Oxidoreductase</keyword>
<dbReference type="SUPFAM" id="SSF51735">
    <property type="entry name" value="NAD(P)-binding Rossmann-fold domains"/>
    <property type="match status" value="1"/>
</dbReference>
<protein>
    <submittedName>
        <fullName evidence="5">NAD(P)-binding protein</fullName>
    </submittedName>
</protein>